<keyword evidence="2" id="KW-0677">Repeat</keyword>
<dbReference type="Pfam" id="PF25021">
    <property type="entry name" value="TEN_NHL"/>
    <property type="match status" value="1"/>
</dbReference>
<proteinExistence type="predicted"/>
<feature type="disulfide bond" evidence="4">
    <location>
        <begin position="248"/>
        <end position="257"/>
    </location>
</feature>
<comment type="caution">
    <text evidence="6">The sequence shown here is derived from an EMBL/GenBank/DDBJ whole genome shotgun (WGS) entry which is preliminary data.</text>
</comment>
<reference evidence="6 7" key="1">
    <citation type="journal article" date="2018" name="Gigascience">
        <title>Genomes of trombidid mites reveal novel predicted allergens and laterally-transferred genes associated with secondary metabolism.</title>
        <authorList>
            <person name="Dong X."/>
            <person name="Chaisiri K."/>
            <person name="Xia D."/>
            <person name="Armstrong S.D."/>
            <person name="Fang Y."/>
            <person name="Donnelly M.J."/>
            <person name="Kadowaki T."/>
            <person name="McGarry J.W."/>
            <person name="Darby A.C."/>
            <person name="Makepeace B.L."/>
        </authorList>
    </citation>
    <scope>NUCLEOTIDE SEQUENCE [LARGE SCALE GENOMIC DNA]</scope>
    <source>
        <strain evidence="6">UoL-UT</strain>
    </source>
</reference>
<dbReference type="PROSITE" id="PS50026">
    <property type="entry name" value="EGF_3"/>
    <property type="match status" value="2"/>
</dbReference>
<feature type="disulfide bond" evidence="4">
    <location>
        <begin position="76"/>
        <end position="85"/>
    </location>
</feature>
<name>A0A443SU20_9ACAR</name>
<dbReference type="STRING" id="299467.A0A443SU20"/>
<sequence length="1435" mass="159387">MNLNLHILIILQLLEKRKSQINCYFRLLCSGHGRYLQGRCHCEIGWKGSECNIRSSDCEVPDCNGHGKCVVGTCNCLPGFKGENCEVADCLDPNCSSHGGCVDGQCWCRIGWRGINCSEIDQRLNKYFPDCSARGVYDLDAEKCVCFAGWLGDDCSIAKCNLDCGEHGVCEGGQCICDAGWIGAKCDSIACDARCVAHGQCSNGTCICTQGWMGKHCTLNGCPFGCSNHGQCVKETDIDGSEGWRCKCNQGWTGKDCSFPLEDNCSDDVDNDNDGLVDCADSECCPRDECKDSLMCLTSPDPLDILLRKPPPSVTASFYQRMKFLIEDGSVQSYAHRDEYSESRVSVIRARVVTPDGNGLTGIRISVATDPQFGFTLTRPDGWFDILVNGGSMFQRSPFHPIKRTVMVAWNEIVVIQAPIIMSAGNDEAYSVDASLPDNDKLDKTRNVSHCFEHDYSMMKPVLFESLRPGMQRACTDTSGIIAESQVLQESLPIPGSGLNVLYQTSSSSGYLSTINLQLTPTQIPSSLHRVHLRIVIDGNLFAKVFEADPDIKFSYAWNKRNVYRQKVYGLVTARVYVGYEYSNCQRVIWTTLTTTVRGFDMEISELGSWNLDIHHRYNFHQGVFQKGDGSAIYFKKQSRVASTLIGDGKPRSLTCAQRECDGLAKSNRLLSPLTLTSGPDGSVYVGDANLVRKITADGYVFSIFKHSDKTAVRGVQTTNTYNYHIHLSLYDGHLYISDPERHQILRLHTVNRVDDPESNYDVFAGSGARCLPRDVHHCGDGGSALEARLSFPKGMAFGLDGTLYFADGNAIRSVDRRGMIHTIIGDNHYHRHQQWKPIPCGKTLAADEVKLRWPTEIMIHPIDGSIYFLDDQIVFRITPDQRVMVVVGTPSYCKSTETSKHHSEVGVIITFSFATNGDLFIGSIAEDGSNRVSIVTADSHIQHFMGINNVKNSYSSIDHGSKCEIQTCKDINGHNCSCSVAQSSMHSGFSVATEENSENKVLLARETPLLSITSLTITSDGVVHVGDEGTFQIVSSVPFIPGPDDKFQFTIASPETDELYVFNKYGQHILTKNSLTGLTLYSFLYDVNTSFGKLSAITDSSGSKISFLRDAGNALQSVETATGQKCRVTVNSQGFLETFTDPDNFTSRFNYDLGGNGLLISKVDSAGFTYFYEYDASGRLMAIVKPSGARTLITFDFNEQGSSLWTEESTVDRKSSSKKLNVKVYESSAVVYYKGNEFKISMEEDKSVSVVTPWREGISWEASPHKVLLPSIPIQAGMFPVLNRQISFNVYLSNRQLKKSPKLGSIHWDYNVKYAAKTTDQSSKGLTSVIAVEKVLFINETRFLSLEYDRNANREILYNNSRRPFLVVQYDNSSRPIQWLPTETRLPLNVIYDRYGRLSGWQQGSAVSESFLYDRNGLLSEIRYPDSTAIKYMD</sequence>
<evidence type="ECO:0000256" key="2">
    <source>
        <dbReference type="ARBA" id="ARBA00022737"/>
    </source>
</evidence>
<dbReference type="GO" id="GO:0008045">
    <property type="term" value="P:motor neuron axon guidance"/>
    <property type="evidence" value="ECO:0007669"/>
    <property type="project" value="TreeGrafter"/>
</dbReference>
<keyword evidence="7" id="KW-1185">Reference proteome</keyword>
<evidence type="ECO:0000313" key="7">
    <source>
        <dbReference type="Proteomes" id="UP000288716"/>
    </source>
</evidence>
<dbReference type="PROSITE" id="PS00022">
    <property type="entry name" value="EGF_1"/>
    <property type="match status" value="2"/>
</dbReference>
<dbReference type="InterPro" id="IPR057627">
    <property type="entry name" value="FN-plug_TEN1-4"/>
</dbReference>
<feature type="domain" description="EGF-like" evidence="5">
    <location>
        <begin position="218"/>
        <end position="258"/>
    </location>
</feature>
<evidence type="ECO:0000259" key="5">
    <source>
        <dbReference type="PROSITE" id="PS50026"/>
    </source>
</evidence>
<comment type="caution">
    <text evidence="4">Lacks conserved residue(s) required for the propagation of feature annotation.</text>
</comment>
<feature type="disulfide bond" evidence="4">
    <location>
        <begin position="222"/>
        <end position="232"/>
    </location>
</feature>
<dbReference type="Pfam" id="PF25024">
    <property type="entry name" value="EGF_TEN"/>
    <property type="match status" value="1"/>
</dbReference>
<evidence type="ECO:0000256" key="1">
    <source>
        <dbReference type="ARBA" id="ARBA00022536"/>
    </source>
</evidence>
<dbReference type="Gene3D" id="2.180.10.10">
    <property type="entry name" value="RHS repeat-associated core"/>
    <property type="match status" value="1"/>
</dbReference>
<dbReference type="InterPro" id="IPR000742">
    <property type="entry name" value="EGF"/>
</dbReference>
<dbReference type="PROSITE" id="PS01186">
    <property type="entry name" value="EGF_2"/>
    <property type="match status" value="2"/>
</dbReference>
<dbReference type="Pfam" id="PF25020">
    <property type="entry name" value="TTR_TEN1-4"/>
    <property type="match status" value="1"/>
</dbReference>
<dbReference type="VEuPathDB" id="VectorBase:LDEU001038"/>
<keyword evidence="1 4" id="KW-0245">EGF-like domain</keyword>
<dbReference type="Pfam" id="PF24329">
    <property type="entry name" value="FN-plug_TEN1-4"/>
    <property type="match status" value="1"/>
</dbReference>
<dbReference type="Pfam" id="PF25023">
    <property type="entry name" value="TEN_YD-shell"/>
    <property type="match status" value="1"/>
</dbReference>
<dbReference type="InterPro" id="IPR051216">
    <property type="entry name" value="Teneurin"/>
</dbReference>
<protein>
    <submittedName>
        <fullName evidence="6">N-acetylglucosamine-1-phosphodiester alpha-N-acetylglucosaminidase-like protein</fullName>
    </submittedName>
</protein>
<evidence type="ECO:0000256" key="4">
    <source>
        <dbReference type="PROSITE-ProRule" id="PRU00076"/>
    </source>
</evidence>
<dbReference type="EMBL" id="NCKV01000305">
    <property type="protein sequence ID" value="RWS31000.1"/>
    <property type="molecule type" value="Genomic_DNA"/>
</dbReference>
<dbReference type="PANTHER" id="PTHR11219:SF69">
    <property type="entry name" value="TENEURIN-A"/>
    <property type="match status" value="1"/>
</dbReference>
<dbReference type="Gene3D" id="2.120.10.30">
    <property type="entry name" value="TolB, C-terminal domain"/>
    <property type="match status" value="1"/>
</dbReference>
<dbReference type="PANTHER" id="PTHR11219">
    <property type="entry name" value="TENEURIN AND N-ACETYLGLUCOSAMINE-1-PHOSPHODIESTER ALPHA-N-ACETYLGLUCOSAMINIDASE"/>
    <property type="match status" value="1"/>
</dbReference>
<organism evidence="6 7">
    <name type="scientific">Leptotrombidium deliense</name>
    <dbReference type="NCBI Taxonomy" id="299467"/>
    <lineage>
        <taxon>Eukaryota</taxon>
        <taxon>Metazoa</taxon>
        <taxon>Ecdysozoa</taxon>
        <taxon>Arthropoda</taxon>
        <taxon>Chelicerata</taxon>
        <taxon>Arachnida</taxon>
        <taxon>Acari</taxon>
        <taxon>Acariformes</taxon>
        <taxon>Trombidiformes</taxon>
        <taxon>Prostigmata</taxon>
        <taxon>Anystina</taxon>
        <taxon>Parasitengona</taxon>
        <taxon>Trombiculoidea</taxon>
        <taxon>Trombiculidae</taxon>
        <taxon>Leptotrombidium</taxon>
    </lineage>
</organism>
<dbReference type="InterPro" id="IPR056820">
    <property type="entry name" value="TEN_TTR-like"/>
</dbReference>
<dbReference type="Gene3D" id="2.10.25.10">
    <property type="entry name" value="Laminin"/>
    <property type="match status" value="6"/>
</dbReference>
<accession>A0A443SU20</accession>
<dbReference type="SMART" id="SM00181">
    <property type="entry name" value="EGF"/>
    <property type="match status" value="6"/>
</dbReference>
<dbReference type="OrthoDB" id="442731at2759"/>
<dbReference type="SUPFAM" id="SSF63825">
    <property type="entry name" value="YWTD domain"/>
    <property type="match status" value="1"/>
</dbReference>
<dbReference type="CDD" id="cd00054">
    <property type="entry name" value="EGF_CA"/>
    <property type="match status" value="1"/>
</dbReference>
<dbReference type="InterPro" id="IPR056823">
    <property type="entry name" value="TEN-like_YD-shell"/>
</dbReference>
<feature type="domain" description="EGF-like" evidence="5">
    <location>
        <begin position="54"/>
        <end position="86"/>
    </location>
</feature>
<evidence type="ECO:0000256" key="3">
    <source>
        <dbReference type="ARBA" id="ARBA00023157"/>
    </source>
</evidence>
<evidence type="ECO:0000313" key="6">
    <source>
        <dbReference type="EMBL" id="RWS31000.1"/>
    </source>
</evidence>
<keyword evidence="3 4" id="KW-1015">Disulfide bond</keyword>
<dbReference type="Proteomes" id="UP000288716">
    <property type="component" value="Unassembled WGS sequence"/>
</dbReference>
<dbReference type="InterPro" id="IPR011042">
    <property type="entry name" value="6-blade_b-propeller_TolB-like"/>
</dbReference>
<gene>
    <name evidence="6" type="ORF">B4U80_09459</name>
</gene>
<dbReference type="InterPro" id="IPR056822">
    <property type="entry name" value="TEN_NHL"/>
</dbReference>
<dbReference type="FunFam" id="2.10.25.10:FF:000013">
    <property type="entry name" value="Teneurin transmembrane protein 4"/>
    <property type="match status" value="1"/>
</dbReference>